<protein>
    <submittedName>
        <fullName evidence="2">Uncharacterized protein</fullName>
    </submittedName>
</protein>
<keyword evidence="1" id="KW-0472">Membrane</keyword>
<keyword evidence="1" id="KW-0812">Transmembrane</keyword>
<evidence type="ECO:0000313" key="2">
    <source>
        <dbReference type="EMBL" id="MBN7811235.1"/>
    </source>
</evidence>
<keyword evidence="3" id="KW-1185">Reference proteome</keyword>
<dbReference type="Proteomes" id="UP000664317">
    <property type="component" value="Unassembled WGS sequence"/>
</dbReference>
<proteinExistence type="predicted"/>
<evidence type="ECO:0000313" key="3">
    <source>
        <dbReference type="Proteomes" id="UP000664317"/>
    </source>
</evidence>
<gene>
    <name evidence="2" type="ORF">J0A68_09720</name>
</gene>
<feature type="transmembrane region" description="Helical" evidence="1">
    <location>
        <begin position="167"/>
        <end position="186"/>
    </location>
</feature>
<organism evidence="2 3">
    <name type="scientific">Algoriphagus oliviformis</name>
    <dbReference type="NCBI Taxonomy" id="2811231"/>
    <lineage>
        <taxon>Bacteria</taxon>
        <taxon>Pseudomonadati</taxon>
        <taxon>Bacteroidota</taxon>
        <taxon>Cytophagia</taxon>
        <taxon>Cytophagales</taxon>
        <taxon>Cyclobacteriaceae</taxon>
        <taxon>Algoriphagus</taxon>
    </lineage>
</organism>
<keyword evidence="1" id="KW-1133">Transmembrane helix</keyword>
<comment type="caution">
    <text evidence="2">The sequence shown here is derived from an EMBL/GenBank/DDBJ whole genome shotgun (WGS) entry which is preliminary data.</text>
</comment>
<accession>A0ABS3C299</accession>
<evidence type="ECO:0000256" key="1">
    <source>
        <dbReference type="SAM" id="Phobius"/>
    </source>
</evidence>
<dbReference type="EMBL" id="JAFKCT010000003">
    <property type="protein sequence ID" value="MBN7811235.1"/>
    <property type="molecule type" value="Genomic_DNA"/>
</dbReference>
<name>A0ABS3C299_9BACT</name>
<dbReference type="RefSeq" id="WP_206578016.1">
    <property type="nucleotide sequence ID" value="NZ_JAFKCT010000003.1"/>
</dbReference>
<reference evidence="2 3" key="1">
    <citation type="submission" date="2021-03" db="EMBL/GenBank/DDBJ databases">
        <title>novel species isolated from a fishpond in China.</title>
        <authorList>
            <person name="Lu H."/>
            <person name="Cai Z."/>
        </authorList>
    </citation>
    <scope>NUCLEOTIDE SEQUENCE [LARGE SCALE GENOMIC DNA]</scope>
    <source>
        <strain evidence="2 3">H41</strain>
    </source>
</reference>
<sequence>MKTILNKLIFGGLFIFLSWKGLDGLIINTFHGNTETFDISQLEQSKIIESRNINIVNGISYKEDFIYYEENQFSPVDIVYPLLSFEQAERLANSEPISVKILVRLNNQNRDCLTSGNCLPVDSASVNGLVKTGLENLKSSDFETLETDLLRLDENAILIELNDKPILWYWNLAMFAGGTIFGFAILKSFFRRANSIEEYWTLVTEKDQS</sequence>